<dbReference type="Proteomes" id="UP000236000">
    <property type="component" value="Unassembled WGS sequence"/>
</dbReference>
<evidence type="ECO:0000313" key="2">
    <source>
        <dbReference type="Proteomes" id="UP000236000"/>
    </source>
</evidence>
<evidence type="ECO:0000313" key="1">
    <source>
        <dbReference type="EMBL" id="PNC16827.1"/>
    </source>
</evidence>
<accession>A0A2N8HAE5</accession>
<dbReference type="RefSeq" id="WP_102714797.1">
    <property type="nucleotide sequence ID" value="NZ_PJKA01000013.1"/>
</dbReference>
<proteinExistence type="predicted"/>
<organism evidence="1 2">
    <name type="scientific">Akkermansia muciniphila</name>
    <dbReference type="NCBI Taxonomy" id="239935"/>
    <lineage>
        <taxon>Bacteria</taxon>
        <taxon>Pseudomonadati</taxon>
        <taxon>Verrucomicrobiota</taxon>
        <taxon>Verrucomicrobiia</taxon>
        <taxon>Verrucomicrobiales</taxon>
        <taxon>Akkermansiaceae</taxon>
        <taxon>Akkermansia</taxon>
    </lineage>
</organism>
<protein>
    <submittedName>
        <fullName evidence="1">Uncharacterized protein</fullName>
    </submittedName>
</protein>
<dbReference type="AlphaFoldDB" id="A0A2N8HAE5"/>
<name>A0A2N8HAE5_9BACT</name>
<sequence length="175" mass="20500">MIGFRNNRPLLKLGDCLITEYGEQWLADALEHAARRAGTTLPFKDDLLASVRYYLEHECDLSVMRVSELYERLRRMLTEVGLAHLARELKEETPPMTVSVAEIARSVPFWLFFACELKKQVEELQGHGITKYCFTGRKECVMALQGRKRWDRSCQTLLEDLDFLLSRYEEQERNH</sequence>
<comment type="caution">
    <text evidence="1">The sequence shown here is derived from an EMBL/GenBank/DDBJ whole genome shotgun (WGS) entry which is preliminary data.</text>
</comment>
<dbReference type="OrthoDB" id="197579at2"/>
<dbReference type="EMBL" id="PJKA01000013">
    <property type="protein sequence ID" value="PNC16827.1"/>
    <property type="molecule type" value="Genomic_DNA"/>
</dbReference>
<reference evidence="1 2" key="1">
    <citation type="journal article" date="2017" name="BMC Genomics">
        <title>Genome sequencing of 39 Akkermansia muciniphila isolates reveals its population structure, genomic and functional diverisity, and global distribution in mammalian gut microbiotas.</title>
        <authorList>
            <person name="Guo X."/>
            <person name="Li S."/>
            <person name="Zhang J."/>
            <person name="Wu F."/>
            <person name="Li X."/>
            <person name="Wu D."/>
            <person name="Zhang M."/>
            <person name="Ou Z."/>
            <person name="Jie Z."/>
            <person name="Yan Q."/>
            <person name="Li P."/>
            <person name="Yi J."/>
            <person name="Peng Y."/>
        </authorList>
    </citation>
    <scope>NUCLEOTIDE SEQUENCE [LARGE SCALE GENOMIC DNA]</scope>
    <source>
        <strain evidence="1 2">GP24</strain>
    </source>
</reference>
<gene>
    <name evidence="1" type="ORF">CXU22_09195</name>
</gene>